<dbReference type="SUPFAM" id="SSF50630">
    <property type="entry name" value="Acid proteases"/>
    <property type="match status" value="1"/>
</dbReference>
<dbReference type="InterPro" id="IPR021109">
    <property type="entry name" value="Peptidase_aspartic_dom_sf"/>
</dbReference>
<keyword evidence="1" id="KW-0862">Zinc</keyword>
<dbReference type="OMA" id="WLFTHHI"/>
<organism evidence="4 5">
    <name type="scientific">Cajanus cajan</name>
    <name type="common">Pigeon pea</name>
    <name type="synonym">Cajanus indicus</name>
    <dbReference type="NCBI Taxonomy" id="3821"/>
    <lineage>
        <taxon>Eukaryota</taxon>
        <taxon>Viridiplantae</taxon>
        <taxon>Streptophyta</taxon>
        <taxon>Embryophyta</taxon>
        <taxon>Tracheophyta</taxon>
        <taxon>Spermatophyta</taxon>
        <taxon>Magnoliopsida</taxon>
        <taxon>eudicotyledons</taxon>
        <taxon>Gunneridae</taxon>
        <taxon>Pentapetalae</taxon>
        <taxon>rosids</taxon>
        <taxon>fabids</taxon>
        <taxon>Fabales</taxon>
        <taxon>Fabaceae</taxon>
        <taxon>Papilionoideae</taxon>
        <taxon>50 kb inversion clade</taxon>
        <taxon>NPAAA clade</taxon>
        <taxon>indigoferoid/millettioid clade</taxon>
        <taxon>Phaseoleae</taxon>
        <taxon>Cajanus</taxon>
    </lineage>
</organism>
<evidence type="ECO:0000259" key="3">
    <source>
        <dbReference type="PROSITE" id="PS50158"/>
    </source>
</evidence>
<name>A0A151QR41_CAJCA</name>
<keyword evidence="1" id="KW-0863">Zinc-finger</keyword>
<dbReference type="CDD" id="cd00303">
    <property type="entry name" value="retropepsin_like"/>
    <property type="match status" value="1"/>
</dbReference>
<accession>A0A151QR41</accession>
<dbReference type="PANTHER" id="PTHR15503:SF45">
    <property type="entry name" value="RNA-DIRECTED DNA POLYMERASE HOMOLOG"/>
    <property type="match status" value="1"/>
</dbReference>
<dbReference type="PANTHER" id="PTHR15503">
    <property type="entry name" value="LDOC1 RELATED"/>
    <property type="match status" value="1"/>
</dbReference>
<dbReference type="Gene3D" id="2.40.70.10">
    <property type="entry name" value="Acid Proteases"/>
    <property type="match status" value="1"/>
</dbReference>
<evidence type="ECO:0000313" key="4">
    <source>
        <dbReference type="EMBL" id="KYP32724.1"/>
    </source>
</evidence>
<dbReference type="EMBL" id="KQ485145">
    <property type="protein sequence ID" value="KYP32724.1"/>
    <property type="molecule type" value="Genomic_DNA"/>
</dbReference>
<dbReference type="InterPro" id="IPR036875">
    <property type="entry name" value="Znf_CCHC_sf"/>
</dbReference>
<dbReference type="AlphaFoldDB" id="A0A151QR41"/>
<reference evidence="4" key="1">
    <citation type="journal article" date="2012" name="Nat. Biotechnol.">
        <title>Draft genome sequence of pigeonpea (Cajanus cajan), an orphan legume crop of resource-poor farmers.</title>
        <authorList>
            <person name="Varshney R.K."/>
            <person name="Chen W."/>
            <person name="Li Y."/>
            <person name="Bharti A.K."/>
            <person name="Saxena R.K."/>
            <person name="Schlueter J.A."/>
            <person name="Donoghue M.T."/>
            <person name="Azam S."/>
            <person name="Fan G."/>
            <person name="Whaley A.M."/>
            <person name="Farmer A.D."/>
            <person name="Sheridan J."/>
            <person name="Iwata A."/>
            <person name="Tuteja R."/>
            <person name="Penmetsa R.V."/>
            <person name="Wu W."/>
            <person name="Upadhyaya H.D."/>
            <person name="Yang S.P."/>
            <person name="Shah T."/>
            <person name="Saxena K.B."/>
            <person name="Michael T."/>
            <person name="McCombie W.R."/>
            <person name="Yang B."/>
            <person name="Zhang G."/>
            <person name="Yang H."/>
            <person name="Wang J."/>
            <person name="Spillane C."/>
            <person name="Cook D.R."/>
            <person name="May G.D."/>
            <person name="Xu X."/>
            <person name="Jackson S.A."/>
        </authorList>
    </citation>
    <scope>NUCLEOTIDE SEQUENCE [LARGE SCALE GENOMIC DNA]</scope>
</reference>
<dbReference type="Pfam" id="PF08284">
    <property type="entry name" value="RVP_2"/>
    <property type="match status" value="1"/>
</dbReference>
<feature type="region of interest" description="Disordered" evidence="2">
    <location>
        <begin position="129"/>
        <end position="185"/>
    </location>
</feature>
<dbReference type="Pfam" id="PF03732">
    <property type="entry name" value="Retrotrans_gag"/>
    <property type="match status" value="1"/>
</dbReference>
<dbReference type="Gramene" id="C.cajan_48652.t">
    <property type="protein sequence ID" value="C.cajan_48652.t.cds1"/>
    <property type="gene ID" value="C.cajan_48652"/>
</dbReference>
<evidence type="ECO:0000313" key="5">
    <source>
        <dbReference type="Proteomes" id="UP000075243"/>
    </source>
</evidence>
<keyword evidence="5" id="KW-1185">Reference proteome</keyword>
<dbReference type="SMART" id="SM00343">
    <property type="entry name" value="ZnF_C2HC"/>
    <property type="match status" value="2"/>
</dbReference>
<dbReference type="InterPro" id="IPR005162">
    <property type="entry name" value="Retrotrans_gag_dom"/>
</dbReference>
<evidence type="ECO:0000256" key="1">
    <source>
        <dbReference type="PROSITE-ProRule" id="PRU00047"/>
    </source>
</evidence>
<dbReference type="InterPro" id="IPR001878">
    <property type="entry name" value="Znf_CCHC"/>
</dbReference>
<dbReference type="InterPro" id="IPR032567">
    <property type="entry name" value="RTL1-rel"/>
</dbReference>
<dbReference type="GO" id="GO:0008270">
    <property type="term" value="F:zinc ion binding"/>
    <property type="evidence" value="ECO:0007669"/>
    <property type="project" value="UniProtKB-KW"/>
</dbReference>
<feature type="domain" description="CCHC-type" evidence="3">
    <location>
        <begin position="208"/>
        <end position="221"/>
    </location>
</feature>
<dbReference type="Proteomes" id="UP000075243">
    <property type="component" value="Unassembled WGS sequence"/>
</dbReference>
<proteinExistence type="predicted"/>
<evidence type="ECO:0000256" key="2">
    <source>
        <dbReference type="SAM" id="MobiDB-lite"/>
    </source>
</evidence>
<dbReference type="PROSITE" id="PS50158">
    <property type="entry name" value="ZF_CCHC"/>
    <property type="match status" value="1"/>
</dbReference>
<protein>
    <recommendedName>
        <fullName evidence="3">CCHC-type domain-containing protein</fullName>
    </recommendedName>
</protein>
<dbReference type="Pfam" id="PF00098">
    <property type="entry name" value="zf-CCHC"/>
    <property type="match status" value="1"/>
</dbReference>
<dbReference type="Gene3D" id="4.10.60.10">
    <property type="entry name" value="Zinc finger, CCHC-type"/>
    <property type="match status" value="1"/>
</dbReference>
<gene>
    <name evidence="4" type="ORF">KK1_046518</name>
</gene>
<keyword evidence="1" id="KW-0479">Metal-binding</keyword>
<sequence>MIRRKLAYAVYILGGKAEYWWRGTRKMLESRGVLIDWDCFRRVFLEKYFLDSVRYAEEAEFMRLHQGSLSVSEYAMRFEHLARFYSQAISEAWRCRKFAEGLRHELKRVIVPMSIVEFPPLVEKAKTVERLEGGGSSGKTARVQEGSSGSKRGGQQRGPYDRPVQSQRGAVIRGPRPATPQGGAQSVQCYRCGGAHVVRDCSHPGNVCFRCGRPGHISRDCQTPPTSSGSAPRPPRPITTGRVFILSGAEASTSSDLVKGKWKAAGEDVLFLFDSGATHSFISVDCVERLGLSVSSLHVDLSVSAPASVSVVMSEMCVRCPIEVSGGRFRVNLIVFPMVDFDIILGMDWLFTHHILIDCARRELVFSQLEDEVLVSAGRAE</sequence>
<dbReference type="SUPFAM" id="SSF57756">
    <property type="entry name" value="Retrovirus zinc finger-like domains"/>
    <property type="match status" value="1"/>
</dbReference>
<dbReference type="GO" id="GO:0003676">
    <property type="term" value="F:nucleic acid binding"/>
    <property type="evidence" value="ECO:0007669"/>
    <property type="project" value="InterPro"/>
</dbReference>